<name>A0A820J331_9BILA</name>
<dbReference type="EMBL" id="CAJOBE010038849">
    <property type="protein sequence ID" value="CAF4319383.1"/>
    <property type="molecule type" value="Genomic_DNA"/>
</dbReference>
<proteinExistence type="predicted"/>
<accession>A0A820J331</accession>
<evidence type="ECO:0000313" key="1">
    <source>
        <dbReference type="EMBL" id="CAF4319383.1"/>
    </source>
</evidence>
<organism evidence="1 2">
    <name type="scientific">Rotaria sordida</name>
    <dbReference type="NCBI Taxonomy" id="392033"/>
    <lineage>
        <taxon>Eukaryota</taxon>
        <taxon>Metazoa</taxon>
        <taxon>Spiralia</taxon>
        <taxon>Gnathifera</taxon>
        <taxon>Rotifera</taxon>
        <taxon>Eurotatoria</taxon>
        <taxon>Bdelloidea</taxon>
        <taxon>Philodinida</taxon>
        <taxon>Philodinidae</taxon>
        <taxon>Rotaria</taxon>
    </lineage>
</organism>
<reference evidence="1" key="1">
    <citation type="submission" date="2021-02" db="EMBL/GenBank/DDBJ databases">
        <authorList>
            <person name="Nowell W R."/>
        </authorList>
    </citation>
    <scope>NUCLEOTIDE SEQUENCE</scope>
</reference>
<feature type="non-terminal residue" evidence="1">
    <location>
        <position position="67"/>
    </location>
</feature>
<comment type="caution">
    <text evidence="1">The sequence shown here is derived from an EMBL/GenBank/DDBJ whole genome shotgun (WGS) entry which is preliminary data.</text>
</comment>
<sequence>MLPIADDPPRLIRTVPNGLLYQVGVGEDQSWLVHVWGMNGYDYGFAYGTLLSEQIIQFFPKLYAYPE</sequence>
<dbReference type="Proteomes" id="UP000663874">
    <property type="component" value="Unassembled WGS sequence"/>
</dbReference>
<protein>
    <submittedName>
        <fullName evidence="1">Uncharacterized protein</fullName>
    </submittedName>
</protein>
<gene>
    <name evidence="1" type="ORF">FNK824_LOCUS41287</name>
</gene>
<dbReference type="AlphaFoldDB" id="A0A820J331"/>
<evidence type="ECO:0000313" key="2">
    <source>
        <dbReference type="Proteomes" id="UP000663874"/>
    </source>
</evidence>